<gene>
    <name evidence="2" type="ORF">SAMN02745781_04138</name>
</gene>
<dbReference type="InterPro" id="IPR005135">
    <property type="entry name" value="Endo/exonuclease/phosphatase"/>
</dbReference>
<dbReference type="AlphaFoldDB" id="A0A1M5HLS6"/>
<dbReference type="Pfam" id="PF03372">
    <property type="entry name" value="Exo_endo_phos"/>
    <property type="match status" value="1"/>
</dbReference>
<keyword evidence="3" id="KW-1185">Reference proteome</keyword>
<dbReference type="PANTHER" id="PTHR12121:SF34">
    <property type="entry name" value="PROTEIN ANGEL"/>
    <property type="match status" value="1"/>
</dbReference>
<keyword evidence="2" id="KW-0378">Hydrolase</keyword>
<organism evidence="2 3">
    <name type="scientific">Vibrio gazogenes DSM 21264 = NBRC 103151</name>
    <dbReference type="NCBI Taxonomy" id="1123492"/>
    <lineage>
        <taxon>Bacteria</taxon>
        <taxon>Pseudomonadati</taxon>
        <taxon>Pseudomonadota</taxon>
        <taxon>Gammaproteobacteria</taxon>
        <taxon>Vibrionales</taxon>
        <taxon>Vibrionaceae</taxon>
        <taxon>Vibrio</taxon>
    </lineage>
</organism>
<name>A0A1M5HLS6_VIBGA</name>
<sequence length="261" mass="30069">MTKLIVLTYNILNPFHAVEFKTPQGFTVDKDGNEKDNWIERCPKLIRNMQVYDFDIACIQELNSETKDFFNGGYKTAVYDEHKNKVLERIHGNSIVYNPRKLQPIESHTVRTKDLKYRAAPCALFKDKKSRLIAVLSVHLKGYDGDETDPEKKLEIKLRGYNELVEYVDQLESVSADVYVIAGDFNEHSSEMICPLSRQQLLIDRGYVYDGDLSPTEHGTGRKIDWIFVKSRCDLKIGRINKKLPFEQASDHLPHASVIEC</sequence>
<evidence type="ECO:0000313" key="3">
    <source>
        <dbReference type="Proteomes" id="UP000184159"/>
    </source>
</evidence>
<dbReference type="InterPro" id="IPR050410">
    <property type="entry name" value="CCR4/nocturin_mRNA_transcr"/>
</dbReference>
<dbReference type="Gene3D" id="3.60.10.10">
    <property type="entry name" value="Endonuclease/exonuclease/phosphatase"/>
    <property type="match status" value="1"/>
</dbReference>
<dbReference type="EMBL" id="FQUH01000034">
    <property type="protein sequence ID" value="SHG16903.1"/>
    <property type="molecule type" value="Genomic_DNA"/>
</dbReference>
<keyword evidence="2" id="KW-0540">Nuclease</keyword>
<evidence type="ECO:0000259" key="1">
    <source>
        <dbReference type="Pfam" id="PF03372"/>
    </source>
</evidence>
<keyword evidence="2" id="KW-0255">Endonuclease</keyword>
<keyword evidence="2" id="KW-0269">Exonuclease</keyword>
<dbReference type="GO" id="GO:0004519">
    <property type="term" value="F:endonuclease activity"/>
    <property type="evidence" value="ECO:0007669"/>
    <property type="project" value="UniProtKB-KW"/>
</dbReference>
<reference evidence="3" key="1">
    <citation type="submission" date="2016-11" db="EMBL/GenBank/DDBJ databases">
        <authorList>
            <person name="Varghese N."/>
            <person name="Submissions S."/>
        </authorList>
    </citation>
    <scope>NUCLEOTIDE SEQUENCE [LARGE SCALE GENOMIC DNA]</scope>
    <source>
        <strain evidence="3">DSM 21264</strain>
    </source>
</reference>
<dbReference type="InterPro" id="IPR036691">
    <property type="entry name" value="Endo/exonu/phosph_ase_sf"/>
</dbReference>
<protein>
    <submittedName>
        <fullName evidence="2">Metal-dependent hydrolase, endonuclease/exonuclease/phosphatase family</fullName>
    </submittedName>
</protein>
<dbReference type="RefSeq" id="WP_072963659.1">
    <property type="nucleotide sequence ID" value="NZ_FQUH01000034.1"/>
</dbReference>
<dbReference type="PANTHER" id="PTHR12121">
    <property type="entry name" value="CARBON CATABOLITE REPRESSOR PROTEIN 4"/>
    <property type="match status" value="1"/>
</dbReference>
<dbReference type="SUPFAM" id="SSF56219">
    <property type="entry name" value="DNase I-like"/>
    <property type="match status" value="1"/>
</dbReference>
<dbReference type="Proteomes" id="UP000184159">
    <property type="component" value="Unassembled WGS sequence"/>
</dbReference>
<evidence type="ECO:0000313" key="2">
    <source>
        <dbReference type="EMBL" id="SHG16903.1"/>
    </source>
</evidence>
<feature type="domain" description="Endonuclease/exonuclease/phosphatase" evidence="1">
    <location>
        <begin position="7"/>
        <end position="252"/>
    </location>
</feature>
<proteinExistence type="predicted"/>
<dbReference type="GO" id="GO:0000175">
    <property type="term" value="F:3'-5'-RNA exonuclease activity"/>
    <property type="evidence" value="ECO:0007669"/>
    <property type="project" value="TreeGrafter"/>
</dbReference>
<accession>A0A1M5HLS6</accession>